<dbReference type="GeneID" id="110799962"/>
<sequence>MEMIGIGSYVPPPYIPLSQSEEESEALITGNNSVQASASISNGTVQWSSGICACCDDSTSCCIGIFCPCYLFAKNAEFLGSETLVGPCMAHCMLWALASSLSCLYCVLLGLPGCLLSCYACNYRRILRTKYNLPLYLPILLHHSQEFQRRRVEFASTDIYGFFHKEAPCGDFATHLCCHLCALCQEYREICERSGDPNYSDPKLPVITAPPVQKMEASPGE</sequence>
<name>A0ABM3R9R3_SPIOL</name>
<organism evidence="2 3">
    <name type="scientific">Spinacia oleracea</name>
    <name type="common">Spinach</name>
    <dbReference type="NCBI Taxonomy" id="3562"/>
    <lineage>
        <taxon>Eukaryota</taxon>
        <taxon>Viridiplantae</taxon>
        <taxon>Streptophyta</taxon>
        <taxon>Embryophyta</taxon>
        <taxon>Tracheophyta</taxon>
        <taxon>Spermatophyta</taxon>
        <taxon>Magnoliopsida</taxon>
        <taxon>eudicotyledons</taxon>
        <taxon>Gunneridae</taxon>
        <taxon>Pentapetalae</taxon>
        <taxon>Caryophyllales</taxon>
        <taxon>Chenopodiaceae</taxon>
        <taxon>Chenopodioideae</taxon>
        <taxon>Anserineae</taxon>
        <taxon>Spinacia</taxon>
    </lineage>
</organism>
<feature type="transmembrane region" description="Helical" evidence="1">
    <location>
        <begin position="93"/>
        <end position="121"/>
    </location>
</feature>
<accession>A0ABM3R9R3</accession>
<keyword evidence="1" id="KW-0812">Transmembrane</keyword>
<dbReference type="InterPro" id="IPR006461">
    <property type="entry name" value="PLAC_motif_containing"/>
</dbReference>
<keyword evidence="2" id="KW-1185">Reference proteome</keyword>
<evidence type="ECO:0000313" key="2">
    <source>
        <dbReference type="Proteomes" id="UP000813463"/>
    </source>
</evidence>
<dbReference type="Pfam" id="PF04749">
    <property type="entry name" value="PLAC8"/>
    <property type="match status" value="1"/>
</dbReference>
<protein>
    <submittedName>
        <fullName evidence="3">Protein PLANT CADMIUM RESISTANCE 10 isoform X1</fullName>
    </submittedName>
</protein>
<reference evidence="2" key="1">
    <citation type="journal article" date="2021" name="Nat. Commun.">
        <title>Genomic analyses provide insights into spinach domestication and the genetic basis of agronomic traits.</title>
        <authorList>
            <person name="Cai X."/>
            <person name="Sun X."/>
            <person name="Xu C."/>
            <person name="Sun H."/>
            <person name="Wang X."/>
            <person name="Ge C."/>
            <person name="Zhang Z."/>
            <person name="Wang Q."/>
            <person name="Fei Z."/>
            <person name="Jiao C."/>
            <person name="Wang Q."/>
        </authorList>
    </citation>
    <scope>NUCLEOTIDE SEQUENCE [LARGE SCALE GENOMIC DNA]</scope>
    <source>
        <strain evidence="2">cv. Varoflay</strain>
    </source>
</reference>
<dbReference type="NCBIfam" id="TIGR01571">
    <property type="entry name" value="A_thal_Cys_rich"/>
    <property type="match status" value="1"/>
</dbReference>
<evidence type="ECO:0000256" key="1">
    <source>
        <dbReference type="SAM" id="Phobius"/>
    </source>
</evidence>
<dbReference type="PANTHER" id="PTHR15907">
    <property type="entry name" value="DUF614 FAMILY PROTEIN-RELATED"/>
    <property type="match status" value="1"/>
</dbReference>
<evidence type="ECO:0000313" key="3">
    <source>
        <dbReference type="RefSeq" id="XP_056692342.1"/>
    </source>
</evidence>
<reference evidence="3" key="2">
    <citation type="submission" date="2025-08" db="UniProtKB">
        <authorList>
            <consortium name="RefSeq"/>
        </authorList>
    </citation>
    <scope>IDENTIFICATION</scope>
    <source>
        <tissue evidence="3">Leaf</tissue>
    </source>
</reference>
<dbReference type="RefSeq" id="XP_056692342.1">
    <property type="nucleotide sequence ID" value="XM_056836364.1"/>
</dbReference>
<dbReference type="Proteomes" id="UP000813463">
    <property type="component" value="Chromosome 2"/>
</dbReference>
<keyword evidence="1" id="KW-0472">Membrane</keyword>
<proteinExistence type="predicted"/>
<keyword evidence="1" id="KW-1133">Transmembrane helix</keyword>
<gene>
    <name evidence="3" type="primary">LOC110799962</name>
</gene>